<reference evidence="4" key="1">
    <citation type="journal article" date="2014" name="Front. Microbiol.">
        <title>High frequency of phylogenetically diverse reductive dehalogenase-homologous genes in deep subseafloor sedimentary metagenomes.</title>
        <authorList>
            <person name="Kawai M."/>
            <person name="Futagami T."/>
            <person name="Toyoda A."/>
            <person name="Takaki Y."/>
            <person name="Nishi S."/>
            <person name="Hori S."/>
            <person name="Arai W."/>
            <person name="Tsubouchi T."/>
            <person name="Morono Y."/>
            <person name="Uchiyama I."/>
            <person name="Ito T."/>
            <person name="Fujiyama A."/>
            <person name="Inagaki F."/>
            <person name="Takami H."/>
        </authorList>
    </citation>
    <scope>NUCLEOTIDE SEQUENCE</scope>
    <source>
        <strain evidence="4">Expedition CK06-06</strain>
    </source>
</reference>
<comment type="caution">
    <text evidence="4">The sequence shown here is derived from an EMBL/GenBank/DDBJ whole genome shotgun (WGS) entry which is preliminary data.</text>
</comment>
<dbReference type="PANTHER" id="PTHR43616">
    <property type="entry name" value="GLYCEROL DEHYDROGENASE"/>
    <property type="match status" value="1"/>
</dbReference>
<evidence type="ECO:0000313" key="4">
    <source>
        <dbReference type="EMBL" id="GAG20361.1"/>
    </source>
</evidence>
<name>X0X5T1_9ZZZZ</name>
<accession>X0X5T1</accession>
<evidence type="ECO:0000256" key="1">
    <source>
        <dbReference type="ARBA" id="ARBA00022723"/>
    </source>
</evidence>
<keyword evidence="1" id="KW-0479">Metal-binding</keyword>
<evidence type="ECO:0000256" key="2">
    <source>
        <dbReference type="ARBA" id="ARBA00023002"/>
    </source>
</evidence>
<dbReference type="GO" id="GO:0016614">
    <property type="term" value="F:oxidoreductase activity, acting on CH-OH group of donors"/>
    <property type="evidence" value="ECO:0007669"/>
    <property type="project" value="InterPro"/>
</dbReference>
<sequence length="242" mass="25126">ISTGVEFYPNSPAIVAVDTGLVAEAPERYLVAGIGDAMATWYEARVCMQNESAVTCVGTRPTLAASAIAQVCAQTLFAQGSAAAAAVATNTVNDSLEKIVEANTLLSGIGFESGGLAAAHGVAQSYTSFSQVEANFLHGEMVAMGVIAQLMMESQPDEAARVAEFFAGVGLPIHLGQLSLDETDANVLESIIDGTLDFAFIGNMPQPVTPESVRSAVSDAHSLGLSVIEKVGDAAYRRLQKD</sequence>
<gene>
    <name evidence="4" type="ORF">S01H1_52968</name>
</gene>
<dbReference type="AlphaFoldDB" id="X0X5T1"/>
<protein>
    <submittedName>
        <fullName evidence="4">Uncharacterized protein</fullName>
    </submittedName>
</protein>
<dbReference type="InterPro" id="IPR016205">
    <property type="entry name" value="Glycerol_DH"/>
</dbReference>
<keyword evidence="3" id="KW-0520">NAD</keyword>
<dbReference type="EMBL" id="BARS01034270">
    <property type="protein sequence ID" value="GAG20361.1"/>
    <property type="molecule type" value="Genomic_DNA"/>
</dbReference>
<dbReference type="PANTHER" id="PTHR43616:SF5">
    <property type="entry name" value="GLYCEROL DEHYDROGENASE 1"/>
    <property type="match status" value="1"/>
</dbReference>
<feature type="non-terminal residue" evidence="4">
    <location>
        <position position="1"/>
    </location>
</feature>
<dbReference type="GO" id="GO:0046872">
    <property type="term" value="F:metal ion binding"/>
    <property type="evidence" value="ECO:0007669"/>
    <property type="project" value="UniProtKB-KW"/>
</dbReference>
<evidence type="ECO:0000256" key="3">
    <source>
        <dbReference type="ARBA" id="ARBA00023027"/>
    </source>
</evidence>
<dbReference type="SUPFAM" id="SSF56796">
    <property type="entry name" value="Dehydroquinate synthase-like"/>
    <property type="match status" value="1"/>
</dbReference>
<keyword evidence="2" id="KW-0560">Oxidoreductase</keyword>
<organism evidence="4">
    <name type="scientific">marine sediment metagenome</name>
    <dbReference type="NCBI Taxonomy" id="412755"/>
    <lineage>
        <taxon>unclassified sequences</taxon>
        <taxon>metagenomes</taxon>
        <taxon>ecological metagenomes</taxon>
    </lineage>
</organism>
<dbReference type="Gene3D" id="1.20.1090.10">
    <property type="entry name" value="Dehydroquinate synthase-like - alpha domain"/>
    <property type="match status" value="1"/>
</dbReference>
<proteinExistence type="predicted"/>